<keyword evidence="2" id="KW-0805">Transcription regulation</keyword>
<evidence type="ECO:0000256" key="2">
    <source>
        <dbReference type="ARBA" id="ARBA00023015"/>
    </source>
</evidence>
<dbReference type="Gene3D" id="1.10.1740.10">
    <property type="match status" value="1"/>
</dbReference>
<dbReference type="RefSeq" id="WP_253661141.1">
    <property type="nucleotide sequence ID" value="NZ_BAAAJQ010000001.1"/>
</dbReference>
<dbReference type="SUPFAM" id="SSF88946">
    <property type="entry name" value="Sigma2 domain of RNA polymerase sigma factors"/>
    <property type="match status" value="1"/>
</dbReference>
<reference evidence="10 11" key="1">
    <citation type="submission" date="2022-06" db="EMBL/GenBank/DDBJ databases">
        <title>Genomic Encyclopedia of Archaeal and Bacterial Type Strains, Phase II (KMG-II): from individual species to whole genera.</title>
        <authorList>
            <person name="Goeker M."/>
        </authorList>
    </citation>
    <scope>NUCLEOTIDE SEQUENCE [LARGE SCALE GENOMIC DNA]</scope>
    <source>
        <strain evidence="10 11">DSM 44693</strain>
    </source>
</reference>
<dbReference type="InterPro" id="IPR013324">
    <property type="entry name" value="RNA_pol_sigma_r3/r4-like"/>
</dbReference>
<evidence type="ECO:0000313" key="11">
    <source>
        <dbReference type="Proteomes" id="UP001206895"/>
    </source>
</evidence>
<organism evidence="10 11">
    <name type="scientific">Williamsia maris</name>
    <dbReference type="NCBI Taxonomy" id="72806"/>
    <lineage>
        <taxon>Bacteria</taxon>
        <taxon>Bacillati</taxon>
        <taxon>Actinomycetota</taxon>
        <taxon>Actinomycetes</taxon>
        <taxon>Mycobacteriales</taxon>
        <taxon>Nocardiaceae</taxon>
        <taxon>Williamsia</taxon>
    </lineage>
</organism>
<evidence type="ECO:0000256" key="1">
    <source>
        <dbReference type="ARBA" id="ARBA00010641"/>
    </source>
</evidence>
<dbReference type="Pfam" id="PF08281">
    <property type="entry name" value="Sigma70_r4_2"/>
    <property type="match status" value="1"/>
</dbReference>
<dbReference type="EMBL" id="JAMTCJ010000002">
    <property type="protein sequence ID" value="MCP2176124.1"/>
    <property type="molecule type" value="Genomic_DNA"/>
</dbReference>
<keyword evidence="4" id="KW-0238">DNA-binding</keyword>
<feature type="domain" description="RNA polymerase sigma-70 region 2" evidence="7">
    <location>
        <begin position="16"/>
        <end position="80"/>
    </location>
</feature>
<dbReference type="SUPFAM" id="SSF88659">
    <property type="entry name" value="Sigma3 and sigma4 domains of RNA polymerase sigma factors"/>
    <property type="match status" value="1"/>
</dbReference>
<dbReference type="InterPro" id="IPR013249">
    <property type="entry name" value="RNA_pol_sigma70_r4_t2"/>
</dbReference>
<feature type="compositionally biased region" description="Low complexity" evidence="6">
    <location>
        <begin position="89"/>
        <end position="99"/>
    </location>
</feature>
<proteinExistence type="inferred from homology"/>
<dbReference type="Proteomes" id="UP001206895">
    <property type="component" value="Unassembled WGS sequence"/>
</dbReference>
<sequence length="427" mass="46740">MTDRSSPVDAIATAFRRDHARAVSVLIGVFGDVDLAEEGVADAYAVAAQVWPRDGTPPSPAGWIITTARRRIIDRIRRESSRDDRHAQAARLAGTAATATDPAEQVDEEVLMRDDRLRLLFTCAHPALAMPARVALTLRLVGGLQTPEIARAFLVPEATMAQRLVRAKAKIRGARIPYRVPTDADLPDRLDGVLTVLYIVFGEGYVASAGDGLTRADLCDEAIVLARMVVDLMPDECEPRGLLALMLLLDSRRSARTDADGALIPLPRQDRSTWNRARVDEGLAVVRACLARRRTGGAAPGRFQLQAAIAAVHSDADRAQDTDWHQIVALYDQLAACDPNPIVRLNRAVAVAEIDDPTVALGLIGDLPLTHYHLWHVTRADLLRRLGDTTSAHQSYREALDLAANAVEREFIRDRMDEMWSLGDSNS</sequence>
<keyword evidence="11" id="KW-1185">Reference proteome</keyword>
<evidence type="ECO:0000256" key="6">
    <source>
        <dbReference type="SAM" id="MobiDB-lite"/>
    </source>
</evidence>
<dbReference type="InterPro" id="IPR011990">
    <property type="entry name" value="TPR-like_helical_dom_sf"/>
</dbReference>
<feature type="domain" description="DUF6596" evidence="9">
    <location>
        <begin position="189"/>
        <end position="288"/>
    </location>
</feature>
<evidence type="ECO:0000256" key="3">
    <source>
        <dbReference type="ARBA" id="ARBA00023082"/>
    </source>
</evidence>
<evidence type="ECO:0000256" key="5">
    <source>
        <dbReference type="ARBA" id="ARBA00023163"/>
    </source>
</evidence>
<dbReference type="PANTHER" id="PTHR47756:SF2">
    <property type="entry name" value="BLL6612 PROTEIN"/>
    <property type="match status" value="1"/>
</dbReference>
<evidence type="ECO:0000259" key="9">
    <source>
        <dbReference type="Pfam" id="PF20239"/>
    </source>
</evidence>
<dbReference type="PANTHER" id="PTHR47756">
    <property type="entry name" value="BLL6612 PROTEIN-RELATED"/>
    <property type="match status" value="1"/>
</dbReference>
<accession>A0ABT1HD80</accession>
<comment type="caution">
    <text evidence="10">The sequence shown here is derived from an EMBL/GenBank/DDBJ whole genome shotgun (WGS) entry which is preliminary data.</text>
</comment>
<dbReference type="Pfam" id="PF20239">
    <property type="entry name" value="DUF6596"/>
    <property type="match status" value="1"/>
</dbReference>
<gene>
    <name evidence="10" type="ORF">LX13_001943</name>
</gene>
<feature type="region of interest" description="Disordered" evidence="6">
    <location>
        <begin position="79"/>
        <end position="99"/>
    </location>
</feature>
<evidence type="ECO:0000256" key="4">
    <source>
        <dbReference type="ARBA" id="ARBA00023125"/>
    </source>
</evidence>
<feature type="domain" description="RNA polymerase sigma factor 70 region 4 type 2" evidence="8">
    <location>
        <begin position="123"/>
        <end position="171"/>
    </location>
</feature>
<dbReference type="InterPro" id="IPR013325">
    <property type="entry name" value="RNA_pol_sigma_r2"/>
</dbReference>
<dbReference type="Gene3D" id="1.10.10.10">
    <property type="entry name" value="Winged helix-like DNA-binding domain superfamily/Winged helix DNA-binding domain"/>
    <property type="match status" value="1"/>
</dbReference>
<evidence type="ECO:0000259" key="8">
    <source>
        <dbReference type="Pfam" id="PF08281"/>
    </source>
</evidence>
<evidence type="ECO:0000259" key="7">
    <source>
        <dbReference type="Pfam" id="PF04542"/>
    </source>
</evidence>
<protein>
    <submittedName>
        <fullName evidence="10">RNA polymerase sigma-70 factor, ECF subfamily</fullName>
    </submittedName>
</protein>
<dbReference type="Pfam" id="PF04542">
    <property type="entry name" value="Sigma70_r2"/>
    <property type="match status" value="1"/>
</dbReference>
<dbReference type="InterPro" id="IPR036388">
    <property type="entry name" value="WH-like_DNA-bd_sf"/>
</dbReference>
<dbReference type="InterPro" id="IPR046531">
    <property type="entry name" value="DUF6596"/>
</dbReference>
<dbReference type="InterPro" id="IPR007627">
    <property type="entry name" value="RNA_pol_sigma70_r2"/>
</dbReference>
<comment type="similarity">
    <text evidence="1">Belongs to the sigma-70 factor family. ECF subfamily.</text>
</comment>
<dbReference type="Gene3D" id="1.25.40.10">
    <property type="entry name" value="Tetratricopeptide repeat domain"/>
    <property type="match status" value="1"/>
</dbReference>
<evidence type="ECO:0000313" key="10">
    <source>
        <dbReference type="EMBL" id="MCP2176124.1"/>
    </source>
</evidence>
<name>A0ABT1HD80_9NOCA</name>
<keyword evidence="3" id="KW-0731">Sigma factor</keyword>
<keyword evidence="5" id="KW-0804">Transcription</keyword>